<evidence type="ECO:0000313" key="5">
    <source>
        <dbReference type="Proteomes" id="UP001156706"/>
    </source>
</evidence>
<dbReference type="PANTHER" id="PTHR43877">
    <property type="entry name" value="AMINOALKYLPHOSPHONATE N-ACETYLTRANSFERASE-RELATED-RELATED"/>
    <property type="match status" value="1"/>
</dbReference>
<evidence type="ECO:0000313" key="4">
    <source>
        <dbReference type="EMBL" id="GLR13971.1"/>
    </source>
</evidence>
<evidence type="ECO:0000259" key="3">
    <source>
        <dbReference type="PROSITE" id="PS51186"/>
    </source>
</evidence>
<accession>A0ABQ5YG49</accession>
<feature type="domain" description="N-acetyltransferase" evidence="3">
    <location>
        <begin position="6"/>
        <end position="163"/>
    </location>
</feature>
<organism evidence="4 5">
    <name type="scientific">Chitinimonas prasina</name>
    <dbReference type="NCBI Taxonomy" id="1434937"/>
    <lineage>
        <taxon>Bacteria</taxon>
        <taxon>Pseudomonadati</taxon>
        <taxon>Pseudomonadota</taxon>
        <taxon>Betaproteobacteria</taxon>
        <taxon>Neisseriales</taxon>
        <taxon>Chitinibacteraceae</taxon>
        <taxon>Chitinimonas</taxon>
    </lineage>
</organism>
<keyword evidence="2" id="KW-0012">Acyltransferase</keyword>
<evidence type="ECO:0000256" key="1">
    <source>
        <dbReference type="ARBA" id="ARBA00022679"/>
    </source>
</evidence>
<dbReference type="Gene3D" id="3.40.630.30">
    <property type="match status" value="1"/>
</dbReference>
<dbReference type="RefSeq" id="WP_284197066.1">
    <property type="nucleotide sequence ID" value="NZ_BSOG01000003.1"/>
</dbReference>
<dbReference type="SUPFAM" id="SSF55729">
    <property type="entry name" value="Acyl-CoA N-acyltransferases (Nat)"/>
    <property type="match status" value="1"/>
</dbReference>
<reference evidence="5" key="1">
    <citation type="journal article" date="2019" name="Int. J. Syst. Evol. Microbiol.">
        <title>The Global Catalogue of Microorganisms (GCM) 10K type strain sequencing project: providing services to taxonomists for standard genome sequencing and annotation.</title>
        <authorList>
            <consortium name="The Broad Institute Genomics Platform"/>
            <consortium name="The Broad Institute Genome Sequencing Center for Infectious Disease"/>
            <person name="Wu L."/>
            <person name="Ma J."/>
        </authorList>
    </citation>
    <scope>NUCLEOTIDE SEQUENCE [LARGE SCALE GENOMIC DNA]</scope>
    <source>
        <strain evidence="5">NBRC 110044</strain>
    </source>
</reference>
<name>A0ABQ5YG49_9NEIS</name>
<gene>
    <name evidence="4" type="ORF">GCM10007907_27610</name>
</gene>
<dbReference type="InterPro" id="IPR016181">
    <property type="entry name" value="Acyl_CoA_acyltransferase"/>
</dbReference>
<sequence length="165" mass="17827">MQTAAIHVRPATLADWPTLKTLRLAALLDAPKAFGISHAQVANDSDEQWQARAGAQAGPTFFLAYAHEQAIGLVGGVVHPQSQAYQLIAMWVAPAARGSTAASSLVQAVINHARQLGHSRVVLSVSPTNQRACQLYQRMGFSFTEQTETLASHPEITVHVMVREH</sequence>
<dbReference type="InterPro" id="IPR050832">
    <property type="entry name" value="Bact_Acetyltransf"/>
</dbReference>
<dbReference type="Pfam" id="PF00583">
    <property type="entry name" value="Acetyltransf_1"/>
    <property type="match status" value="1"/>
</dbReference>
<dbReference type="CDD" id="cd04301">
    <property type="entry name" value="NAT_SF"/>
    <property type="match status" value="1"/>
</dbReference>
<dbReference type="EMBL" id="BSOG01000003">
    <property type="protein sequence ID" value="GLR13971.1"/>
    <property type="molecule type" value="Genomic_DNA"/>
</dbReference>
<proteinExistence type="predicted"/>
<keyword evidence="5" id="KW-1185">Reference proteome</keyword>
<dbReference type="InterPro" id="IPR000182">
    <property type="entry name" value="GNAT_dom"/>
</dbReference>
<protein>
    <submittedName>
        <fullName evidence="4">N-acetyltransferase</fullName>
    </submittedName>
</protein>
<comment type="caution">
    <text evidence="4">The sequence shown here is derived from an EMBL/GenBank/DDBJ whole genome shotgun (WGS) entry which is preliminary data.</text>
</comment>
<dbReference type="PROSITE" id="PS51186">
    <property type="entry name" value="GNAT"/>
    <property type="match status" value="1"/>
</dbReference>
<keyword evidence="1" id="KW-0808">Transferase</keyword>
<dbReference type="Proteomes" id="UP001156706">
    <property type="component" value="Unassembled WGS sequence"/>
</dbReference>
<dbReference type="PANTHER" id="PTHR43877:SF2">
    <property type="entry name" value="AMINOALKYLPHOSPHONATE N-ACETYLTRANSFERASE-RELATED"/>
    <property type="match status" value="1"/>
</dbReference>
<evidence type="ECO:0000256" key="2">
    <source>
        <dbReference type="ARBA" id="ARBA00023315"/>
    </source>
</evidence>